<dbReference type="SFLD" id="SFLDG01140">
    <property type="entry name" value="C2.B:_Phosphomannomutase_and_P"/>
    <property type="match status" value="1"/>
</dbReference>
<reference evidence="1 2" key="1">
    <citation type="journal article" date="2015" name="Genome Announc.">
        <title>Expanding the biotechnology potential of lactobacilli through comparative genomics of 213 strains and associated genera.</title>
        <authorList>
            <person name="Sun Z."/>
            <person name="Harris H.M."/>
            <person name="McCann A."/>
            <person name="Guo C."/>
            <person name="Argimon S."/>
            <person name="Zhang W."/>
            <person name="Yang X."/>
            <person name="Jeffery I.B."/>
            <person name="Cooney J.C."/>
            <person name="Kagawa T.F."/>
            <person name="Liu W."/>
            <person name="Song Y."/>
            <person name="Salvetti E."/>
            <person name="Wrobel A."/>
            <person name="Rasinkangas P."/>
            <person name="Parkhill J."/>
            <person name="Rea M.C."/>
            <person name="O'Sullivan O."/>
            <person name="Ritari J."/>
            <person name="Douillard F.P."/>
            <person name="Paul Ross R."/>
            <person name="Yang R."/>
            <person name="Briner A.E."/>
            <person name="Felis G.E."/>
            <person name="de Vos W.M."/>
            <person name="Barrangou R."/>
            <person name="Klaenhammer T.R."/>
            <person name="Caufield P.W."/>
            <person name="Cui Y."/>
            <person name="Zhang H."/>
            <person name="O'Toole P.W."/>
        </authorList>
    </citation>
    <scope>NUCLEOTIDE SEQUENCE [LARGE SCALE GENOMIC DNA]</scope>
    <source>
        <strain evidence="1 2">DSM 14857</strain>
    </source>
</reference>
<evidence type="ECO:0000313" key="1">
    <source>
        <dbReference type="EMBL" id="KRL67645.1"/>
    </source>
</evidence>
<dbReference type="STRING" id="1423815.FC27_GL001670"/>
<dbReference type="EMBL" id="AZFA01000004">
    <property type="protein sequence ID" value="KRL67645.1"/>
    <property type="molecule type" value="Genomic_DNA"/>
</dbReference>
<keyword evidence="2" id="KW-1185">Reference proteome</keyword>
<proteinExistence type="predicted"/>
<dbReference type="NCBIfam" id="TIGR01484">
    <property type="entry name" value="HAD-SF-IIB"/>
    <property type="match status" value="1"/>
</dbReference>
<organism evidence="1 2">
    <name type="scientific">Companilactobacillus versmoldensis DSM 14857 = KCTC 3814</name>
    <dbReference type="NCBI Taxonomy" id="1423815"/>
    <lineage>
        <taxon>Bacteria</taxon>
        <taxon>Bacillati</taxon>
        <taxon>Bacillota</taxon>
        <taxon>Bacilli</taxon>
        <taxon>Lactobacillales</taxon>
        <taxon>Lactobacillaceae</taxon>
        <taxon>Companilactobacillus</taxon>
    </lineage>
</organism>
<protein>
    <submittedName>
        <fullName evidence="1">Haloacid dehalogenase</fullName>
    </submittedName>
</protein>
<dbReference type="OrthoDB" id="9806027at2"/>
<dbReference type="Proteomes" id="UP000051647">
    <property type="component" value="Unassembled WGS sequence"/>
</dbReference>
<dbReference type="PROSITE" id="PS01229">
    <property type="entry name" value="COF_2"/>
    <property type="match status" value="1"/>
</dbReference>
<dbReference type="GO" id="GO:0016791">
    <property type="term" value="F:phosphatase activity"/>
    <property type="evidence" value="ECO:0007669"/>
    <property type="project" value="TreeGrafter"/>
</dbReference>
<dbReference type="InterPro" id="IPR023214">
    <property type="entry name" value="HAD_sf"/>
</dbReference>
<name>A0A0R1SE57_9LACO</name>
<dbReference type="InterPro" id="IPR000150">
    <property type="entry name" value="Cof"/>
</dbReference>
<dbReference type="InterPro" id="IPR036412">
    <property type="entry name" value="HAD-like_sf"/>
</dbReference>
<dbReference type="AlphaFoldDB" id="A0A0R1SE57"/>
<dbReference type="SUPFAM" id="SSF56784">
    <property type="entry name" value="HAD-like"/>
    <property type="match status" value="1"/>
</dbReference>
<accession>A0A0R1SE57</accession>
<dbReference type="CDD" id="cd07516">
    <property type="entry name" value="HAD_Pase"/>
    <property type="match status" value="1"/>
</dbReference>
<gene>
    <name evidence="1" type="ORF">FC27_GL001670</name>
</gene>
<dbReference type="eggNOG" id="COG0561">
    <property type="taxonomic scope" value="Bacteria"/>
</dbReference>
<dbReference type="Gene3D" id="3.40.50.1000">
    <property type="entry name" value="HAD superfamily/HAD-like"/>
    <property type="match status" value="1"/>
</dbReference>
<comment type="caution">
    <text evidence="1">The sequence shown here is derived from an EMBL/GenBank/DDBJ whole genome shotgun (WGS) entry which is preliminary data.</text>
</comment>
<dbReference type="Gene3D" id="3.30.1240.10">
    <property type="match status" value="1"/>
</dbReference>
<dbReference type="SFLD" id="SFLDS00003">
    <property type="entry name" value="Haloacid_Dehalogenase"/>
    <property type="match status" value="1"/>
</dbReference>
<dbReference type="PANTHER" id="PTHR10000">
    <property type="entry name" value="PHOSPHOSERINE PHOSPHATASE"/>
    <property type="match status" value="1"/>
</dbReference>
<dbReference type="RefSeq" id="WP_010624198.1">
    <property type="nucleotide sequence ID" value="NZ_AZFA01000004.1"/>
</dbReference>
<dbReference type="Pfam" id="PF08282">
    <property type="entry name" value="Hydrolase_3"/>
    <property type="match status" value="1"/>
</dbReference>
<dbReference type="PANTHER" id="PTHR10000:SF55">
    <property type="entry name" value="5-AMINO-6-(5-PHOSPHO-D-RIBITYLAMINO)URACIL PHOSPHATASE YCSE"/>
    <property type="match status" value="1"/>
</dbReference>
<evidence type="ECO:0000313" key="2">
    <source>
        <dbReference type="Proteomes" id="UP000051647"/>
    </source>
</evidence>
<sequence>MIKIIASDMDGTLLNDEMMISQRNIEAINHATENGIDFLIASGRQLDEAKPFLKDQVHPGFITLNGAEVYDKNETLVSSNPITTASVQAITNYLRQKGLYFELITDKGVFSNSLKKRTTNIAELLSILNPTTTYKKALEDTKAILKHAKTIYVDDYDQILNDNDHKIMKILVFDSRQKEAFDPLKDSLKDLDDIVITSSSPNNLEINSKQAQKGIALMEYARQKNVKPEEVMAIGDNLNDLSMIKAAGIGVAMENAVPTIAKAADEHTASNVNDGVAQIIDKVIENNKTVGNRE</sequence>
<dbReference type="PROSITE" id="PS01228">
    <property type="entry name" value="COF_1"/>
    <property type="match status" value="1"/>
</dbReference>
<dbReference type="NCBIfam" id="TIGR00099">
    <property type="entry name" value="Cof-subfamily"/>
    <property type="match status" value="1"/>
</dbReference>
<dbReference type="PATRIC" id="fig|1423815.3.peg.1708"/>
<dbReference type="InterPro" id="IPR006379">
    <property type="entry name" value="HAD-SF_hydro_IIB"/>
</dbReference>
<dbReference type="GO" id="GO:0000287">
    <property type="term" value="F:magnesium ion binding"/>
    <property type="evidence" value="ECO:0007669"/>
    <property type="project" value="TreeGrafter"/>
</dbReference>
<dbReference type="GO" id="GO:0005829">
    <property type="term" value="C:cytosol"/>
    <property type="evidence" value="ECO:0007669"/>
    <property type="project" value="TreeGrafter"/>
</dbReference>
<dbReference type="SFLD" id="SFLDG01144">
    <property type="entry name" value="C2.B.4:_PGP_Like"/>
    <property type="match status" value="1"/>
</dbReference>